<dbReference type="PANTHER" id="PTHR22834">
    <property type="entry name" value="NUCLEAR FUSION PROTEIN FUS2"/>
    <property type="match status" value="1"/>
</dbReference>
<organism evidence="6 7">
    <name type="scientific">Salmo trutta</name>
    <name type="common">Brown trout</name>
    <dbReference type="NCBI Taxonomy" id="8032"/>
    <lineage>
        <taxon>Eukaryota</taxon>
        <taxon>Metazoa</taxon>
        <taxon>Chordata</taxon>
        <taxon>Craniata</taxon>
        <taxon>Vertebrata</taxon>
        <taxon>Euteleostomi</taxon>
        <taxon>Actinopterygii</taxon>
        <taxon>Neopterygii</taxon>
        <taxon>Teleostei</taxon>
        <taxon>Protacanthopterygii</taxon>
        <taxon>Salmoniformes</taxon>
        <taxon>Salmonidae</taxon>
        <taxon>Salmoninae</taxon>
        <taxon>Salmo</taxon>
    </lineage>
</organism>
<dbReference type="InterPro" id="IPR001452">
    <property type="entry name" value="SH3_domain"/>
</dbReference>
<accession>A0A674BUS8</accession>
<dbReference type="OMA" id="GANENLH"/>
<dbReference type="PROSITE" id="PS50002">
    <property type="entry name" value="SH3"/>
    <property type="match status" value="1"/>
</dbReference>
<feature type="domain" description="SH3" evidence="4">
    <location>
        <begin position="765"/>
        <end position="830"/>
    </location>
</feature>
<proteinExistence type="predicted"/>
<dbReference type="InterPro" id="IPR036028">
    <property type="entry name" value="SH3-like_dom_sf"/>
</dbReference>
<sequence length="839" mass="94962">MESPVRAEPTTPTLAPPAPRNHTPSLSPRAEAREKRSEESEGTADECEAVDTEEDPICLSLLSKMSVFVEAPAEDASEKAEEAAAKERAEREAQRQLLATEEMVYTERNYLRLLQVCTCTIRSNLQKLQPQLPNLDSMFMYIEEVIDVSGRLLSLLDQKQVTPHDPLFLETLCDAFLSLSTDIESAYKEYLSNYNNVTALENSYKQEEPLWTEMVKVIKSSAPEVNATSLSFFLVMPVQRIARYPLLLQTIMKHTDPGHPAYSLLEQTAHTAVALNCRINEYKRFREVADKYKKTETLTIRDKINRLNSHSIAKKTARLSQFIKHETGIAPKLVDEEFDALEGFFYLLENGIAVLHENVEAYLSHLQRFLSCRPEEFDLDMDGEKPAICYKEITTALRQWILPTFVSQAKVPLCYACYNNGHQKISWVGGQTIFIELRPWSCFTFPHVLQASDCTVWTSRLYPSPSPTLYSLIFPSFSPHPPLHFQEKRMRTLVHKPLCALRELLAGPRNLIRKRLDKLLDYELIEEKPSLSYDEQAVANTYKTINTLLLNELPQFNGLALTLLWGMLGAFSCLHKDLAADMEQLFQGFAQQLPHSSLEPNAFWEWAECSVLDGARMLESLCRNVEDQLNAPIVQPLSPGSQKCLKVLTDKHGSGKIYQLTGHVVGTRDLDLSLNRGALVAIISEMDTRGDRRRWLVDAGGPRGYVPSSKLVRYPQVTMDPPPSTHLTVTTMDCAGGVRRHSYTPDVRRHSFSPDTPQPVRTLSMTMPCFQVFAGYDLTARSSHEVSLRAGEPIRVLEPHDKRGSRDWSLVEVREQRGYVPSNYLAVVPTSTSPTTPYH</sequence>
<dbReference type="SUPFAM" id="SSF103657">
    <property type="entry name" value="BAR/IMD domain-like"/>
    <property type="match status" value="2"/>
</dbReference>
<reference evidence="6" key="1">
    <citation type="submission" date="2025-08" db="UniProtKB">
        <authorList>
            <consortium name="Ensembl"/>
        </authorList>
    </citation>
    <scope>IDENTIFICATION</scope>
</reference>
<dbReference type="Proteomes" id="UP000472277">
    <property type="component" value="Chromosome 3"/>
</dbReference>
<dbReference type="InterPro" id="IPR000219">
    <property type="entry name" value="DH_dom"/>
</dbReference>
<dbReference type="GO" id="GO:0005737">
    <property type="term" value="C:cytoplasm"/>
    <property type="evidence" value="ECO:0007669"/>
    <property type="project" value="TreeGrafter"/>
</dbReference>
<reference evidence="6" key="2">
    <citation type="submission" date="2025-09" db="UniProtKB">
        <authorList>
            <consortium name="Ensembl"/>
        </authorList>
    </citation>
    <scope>IDENTIFICATION</scope>
</reference>
<dbReference type="Pfam" id="PF00621">
    <property type="entry name" value="RhoGEF"/>
    <property type="match status" value="1"/>
</dbReference>
<dbReference type="Gene3D" id="2.30.30.40">
    <property type="entry name" value="SH3 Domains"/>
    <property type="match status" value="2"/>
</dbReference>
<gene>
    <name evidence="6" type="primary">LOC115174756</name>
</gene>
<feature type="region of interest" description="Disordered" evidence="3">
    <location>
        <begin position="1"/>
        <end position="50"/>
    </location>
</feature>
<evidence type="ECO:0000256" key="1">
    <source>
        <dbReference type="ARBA" id="ARBA00022443"/>
    </source>
</evidence>
<feature type="domain" description="DH" evidence="5">
    <location>
        <begin position="95"/>
        <end position="282"/>
    </location>
</feature>
<dbReference type="FunFam" id="1.20.900.10:FF:000063">
    <property type="entry name" value="Rho guanine nucleotide exchange factor (GEF) 37"/>
    <property type="match status" value="1"/>
</dbReference>
<dbReference type="Pfam" id="PF00018">
    <property type="entry name" value="SH3_1"/>
    <property type="match status" value="1"/>
</dbReference>
<evidence type="ECO:0000259" key="5">
    <source>
        <dbReference type="PROSITE" id="PS50010"/>
    </source>
</evidence>
<feature type="compositionally biased region" description="Basic and acidic residues" evidence="3">
    <location>
        <begin position="30"/>
        <end position="39"/>
    </location>
</feature>
<dbReference type="InterPro" id="IPR035899">
    <property type="entry name" value="DBL_dom_sf"/>
</dbReference>
<keyword evidence="1 2" id="KW-0728">SH3 domain</keyword>
<dbReference type="SUPFAM" id="SSF48065">
    <property type="entry name" value="DBL homology domain (DH-domain)"/>
    <property type="match status" value="1"/>
</dbReference>
<dbReference type="InParanoid" id="A0A674BUS8"/>
<protein>
    <submittedName>
        <fullName evidence="6">Rho guanine nucleotide exchange factor (GEF) 37</fullName>
    </submittedName>
</protein>
<dbReference type="InterPro" id="IPR051492">
    <property type="entry name" value="Dynamin-Rho_GEF"/>
</dbReference>
<evidence type="ECO:0000313" key="7">
    <source>
        <dbReference type="Proteomes" id="UP000472277"/>
    </source>
</evidence>
<dbReference type="PANTHER" id="PTHR22834:SF9">
    <property type="entry name" value="RHO GUANINE NUCLEOTIDE EXCHANGE FACTOR 37"/>
    <property type="match status" value="1"/>
</dbReference>
<dbReference type="SMART" id="SM00325">
    <property type="entry name" value="RhoGEF"/>
    <property type="match status" value="1"/>
</dbReference>
<name>A0A674BUS8_SALTR</name>
<dbReference type="AlphaFoldDB" id="A0A674BUS8"/>
<evidence type="ECO:0000259" key="4">
    <source>
        <dbReference type="PROSITE" id="PS50002"/>
    </source>
</evidence>
<evidence type="ECO:0000256" key="3">
    <source>
        <dbReference type="SAM" id="MobiDB-lite"/>
    </source>
</evidence>
<dbReference type="SUPFAM" id="SSF50044">
    <property type="entry name" value="SH3-domain"/>
    <property type="match status" value="2"/>
</dbReference>
<dbReference type="PROSITE" id="PS50010">
    <property type="entry name" value="DH_2"/>
    <property type="match status" value="1"/>
</dbReference>
<dbReference type="FunCoup" id="A0A674BUS8">
    <property type="interactions" value="332"/>
</dbReference>
<evidence type="ECO:0000256" key="2">
    <source>
        <dbReference type="PROSITE-ProRule" id="PRU00192"/>
    </source>
</evidence>
<dbReference type="GO" id="GO:0005085">
    <property type="term" value="F:guanyl-nucleotide exchange factor activity"/>
    <property type="evidence" value="ECO:0007669"/>
    <property type="project" value="InterPro"/>
</dbReference>
<dbReference type="GeneTree" id="ENSGT00950000183088"/>
<dbReference type="Ensembl" id="ENSSTUT00000079523.1">
    <property type="protein sequence ID" value="ENSSTUP00000074811.1"/>
    <property type="gene ID" value="ENSSTUG00000032787.1"/>
</dbReference>
<evidence type="ECO:0000313" key="6">
    <source>
        <dbReference type="Ensembl" id="ENSSTUP00000074811.1"/>
    </source>
</evidence>
<dbReference type="Gene3D" id="1.20.900.10">
    <property type="entry name" value="Dbl homology (DH) domain"/>
    <property type="match status" value="1"/>
</dbReference>
<dbReference type="InterPro" id="IPR027267">
    <property type="entry name" value="AH/BAR_dom_sf"/>
</dbReference>
<dbReference type="FunFam" id="2.30.30.40:FF:000177">
    <property type="entry name" value="Rho guanine nucleotide exchange factor (GEF) 37"/>
    <property type="match status" value="1"/>
</dbReference>
<keyword evidence="7" id="KW-1185">Reference proteome</keyword>
<feature type="compositionally biased region" description="Acidic residues" evidence="3">
    <location>
        <begin position="40"/>
        <end position="50"/>
    </location>
</feature>
<dbReference type="Gene3D" id="1.20.1270.60">
    <property type="entry name" value="Arfaptin homology (AH) domain/BAR domain"/>
    <property type="match status" value="2"/>
</dbReference>
<dbReference type="SMART" id="SM00326">
    <property type="entry name" value="SH3"/>
    <property type="match status" value="2"/>
</dbReference>